<proteinExistence type="predicted"/>
<dbReference type="AlphaFoldDB" id="A0A8H9DAM0"/>
<sequence length="145" mass="16917">MHIKTILNRVQKFKSFVYGKVCWVENALVPTVDVELQPRRNSRPVCSGCRRERPGYDRQPTHSTEFIPLWGIKVFFLYAPRRVACPDCGIRVEWMPWVSGKHRLSELLKHISSAIGFRFVHERNKRCGGDESIYLLGHVERLQPV</sequence>
<comment type="caution">
    <text evidence="1">The sequence shown here is derived from an EMBL/GenBank/DDBJ whole genome shotgun (WGS) entry which is preliminary data.</text>
</comment>
<evidence type="ECO:0000313" key="2">
    <source>
        <dbReference type="Proteomes" id="UP000601736"/>
    </source>
</evidence>
<dbReference type="Proteomes" id="UP000601736">
    <property type="component" value="Unassembled WGS sequence"/>
</dbReference>
<evidence type="ECO:0008006" key="3">
    <source>
        <dbReference type="Google" id="ProtNLM"/>
    </source>
</evidence>
<organism evidence="1 2">
    <name type="scientific">Nitrosomonas nitrosa</name>
    <dbReference type="NCBI Taxonomy" id="52442"/>
    <lineage>
        <taxon>Bacteria</taxon>
        <taxon>Pseudomonadati</taxon>
        <taxon>Pseudomonadota</taxon>
        <taxon>Betaproteobacteria</taxon>
        <taxon>Nitrosomonadales</taxon>
        <taxon>Nitrosomonadaceae</taxon>
        <taxon>Nitrosomonas</taxon>
    </lineage>
</organism>
<accession>A0A8H9DAM0</accession>
<evidence type="ECO:0000313" key="1">
    <source>
        <dbReference type="EMBL" id="CAE6493890.1"/>
    </source>
</evidence>
<gene>
    <name evidence="1" type="ORF">NMYAN_130004</name>
</gene>
<name>A0A8H9DAM0_9PROT</name>
<dbReference type="EMBL" id="CAJNAP010000005">
    <property type="protein sequence ID" value="CAE6493890.1"/>
    <property type="molecule type" value="Genomic_DNA"/>
</dbReference>
<reference evidence="1" key="1">
    <citation type="submission" date="2021-02" db="EMBL/GenBank/DDBJ databases">
        <authorList>
            <person name="Han P."/>
        </authorList>
    </citation>
    <scope>NUCLEOTIDE SEQUENCE</scope>
    <source>
        <strain evidence="1">Nitrosomonas nitrosa 18-3D</strain>
    </source>
</reference>
<protein>
    <recommendedName>
        <fullName evidence="3">Zinc-finger of transposase IS204/IS1001/IS1096/IS1165</fullName>
    </recommendedName>
</protein>